<reference evidence="2" key="1">
    <citation type="submission" date="2020-08" db="EMBL/GenBank/DDBJ databases">
        <title>Multicomponent nature underlies the extraordinary mechanical properties of spider dragline silk.</title>
        <authorList>
            <person name="Kono N."/>
            <person name="Nakamura H."/>
            <person name="Mori M."/>
            <person name="Yoshida Y."/>
            <person name="Ohtoshi R."/>
            <person name="Malay A.D."/>
            <person name="Moran D.A.P."/>
            <person name="Tomita M."/>
            <person name="Numata K."/>
            <person name="Arakawa K."/>
        </authorList>
    </citation>
    <scope>NUCLEOTIDE SEQUENCE</scope>
</reference>
<sequence length="173" mass="19731">MRVWKHWTNEPLTTRKSGSGRRKGESARDDQHLLCIAVNDRTACSMQLSARWSTATGKHDGRIRVRSYTGEFCLPECVIERHSGLIPGVMVWGLISYHGRSNLLRIEGNLNSNGYVREMLQPDVVPFLQGIHRAIFQQDNARPHVAKTVRDICSSRHMQLLPWLANSPDMSHF</sequence>
<dbReference type="InterPro" id="IPR036397">
    <property type="entry name" value="RNaseH_sf"/>
</dbReference>
<evidence type="ECO:0000313" key="3">
    <source>
        <dbReference type="Proteomes" id="UP000887159"/>
    </source>
</evidence>
<organism evidence="2 3">
    <name type="scientific">Trichonephila clavipes</name>
    <name type="common">Golden silk orbweaver</name>
    <name type="synonym">Nephila clavipes</name>
    <dbReference type="NCBI Taxonomy" id="2585209"/>
    <lineage>
        <taxon>Eukaryota</taxon>
        <taxon>Metazoa</taxon>
        <taxon>Ecdysozoa</taxon>
        <taxon>Arthropoda</taxon>
        <taxon>Chelicerata</taxon>
        <taxon>Arachnida</taxon>
        <taxon>Araneae</taxon>
        <taxon>Araneomorphae</taxon>
        <taxon>Entelegynae</taxon>
        <taxon>Araneoidea</taxon>
        <taxon>Nephilidae</taxon>
        <taxon>Trichonephila</taxon>
    </lineage>
</organism>
<dbReference type="AlphaFoldDB" id="A0A8X6S3M3"/>
<comment type="caution">
    <text evidence="2">The sequence shown here is derived from an EMBL/GenBank/DDBJ whole genome shotgun (WGS) entry which is preliminary data.</text>
</comment>
<accession>A0A8X6S3M3</accession>
<evidence type="ECO:0000256" key="1">
    <source>
        <dbReference type="SAM" id="MobiDB-lite"/>
    </source>
</evidence>
<gene>
    <name evidence="2" type="ORF">TNCV_1197981</name>
</gene>
<dbReference type="Gene3D" id="3.30.420.10">
    <property type="entry name" value="Ribonuclease H-like superfamily/Ribonuclease H"/>
    <property type="match status" value="1"/>
</dbReference>
<evidence type="ECO:0000313" key="2">
    <source>
        <dbReference type="EMBL" id="GFY04020.1"/>
    </source>
</evidence>
<keyword evidence="3" id="KW-1185">Reference proteome</keyword>
<dbReference type="EMBL" id="BMAU01021243">
    <property type="protein sequence ID" value="GFY04020.1"/>
    <property type="molecule type" value="Genomic_DNA"/>
</dbReference>
<evidence type="ECO:0008006" key="4">
    <source>
        <dbReference type="Google" id="ProtNLM"/>
    </source>
</evidence>
<dbReference type="GO" id="GO:0003676">
    <property type="term" value="F:nucleic acid binding"/>
    <property type="evidence" value="ECO:0007669"/>
    <property type="project" value="InterPro"/>
</dbReference>
<dbReference type="Proteomes" id="UP000887159">
    <property type="component" value="Unassembled WGS sequence"/>
</dbReference>
<protein>
    <recommendedName>
        <fullName evidence="4">Transposase</fullName>
    </recommendedName>
</protein>
<proteinExistence type="predicted"/>
<feature type="region of interest" description="Disordered" evidence="1">
    <location>
        <begin position="1"/>
        <end position="26"/>
    </location>
</feature>
<name>A0A8X6S3M3_TRICX</name>